<dbReference type="Gene3D" id="1.10.357.70">
    <property type="entry name" value="Exocyst complex component Sec6, C-terminal domain"/>
    <property type="match status" value="1"/>
</dbReference>
<dbReference type="GO" id="GO:0006887">
    <property type="term" value="P:exocytosis"/>
    <property type="evidence" value="ECO:0007669"/>
    <property type="project" value="UniProtKB-KW"/>
</dbReference>
<evidence type="ECO:0000256" key="3">
    <source>
        <dbReference type="ARBA" id="ARBA00022483"/>
    </source>
</evidence>
<dbReference type="PANTHER" id="PTHR21292:SF1">
    <property type="entry name" value="EXOCYST COMPLEX COMPONENT 3"/>
    <property type="match status" value="1"/>
</dbReference>
<gene>
    <name evidence="4" type="primary">EOG090X03GO</name>
</gene>
<dbReference type="GO" id="GO:0000149">
    <property type="term" value="F:SNARE binding"/>
    <property type="evidence" value="ECO:0007669"/>
    <property type="project" value="TreeGrafter"/>
</dbReference>
<evidence type="ECO:0000256" key="1">
    <source>
        <dbReference type="ARBA" id="ARBA00009447"/>
    </source>
</evidence>
<dbReference type="GO" id="GO:0051601">
    <property type="term" value="P:exocyst localization"/>
    <property type="evidence" value="ECO:0007669"/>
    <property type="project" value="TreeGrafter"/>
</dbReference>
<evidence type="ECO:0000256" key="2">
    <source>
        <dbReference type="ARBA" id="ARBA00022448"/>
    </source>
</evidence>
<reference evidence="4" key="1">
    <citation type="submission" date="2018-08" db="EMBL/GenBank/DDBJ databases">
        <authorList>
            <person name="Cornetti L."/>
        </authorList>
    </citation>
    <scope>NUCLEOTIDE SEQUENCE</scope>
    <source>
        <strain evidence="4">CH-H-2</strain>
    </source>
</reference>
<protein>
    <submittedName>
        <fullName evidence="4">EOG090X03GO</fullName>
    </submittedName>
</protein>
<dbReference type="InterPro" id="IPR010326">
    <property type="entry name" value="EXOC3/Sec6"/>
</dbReference>
<dbReference type="AlphaFoldDB" id="A0A4Y7NHB1"/>
<dbReference type="GO" id="GO:0000145">
    <property type="term" value="C:exocyst"/>
    <property type="evidence" value="ECO:0007669"/>
    <property type="project" value="InterPro"/>
</dbReference>
<proteinExistence type="evidence at transcript level"/>
<dbReference type="Gene3D" id="1.10.357.50">
    <property type="match status" value="1"/>
</dbReference>
<evidence type="ECO:0000313" key="4">
    <source>
        <dbReference type="EMBL" id="SVE92293.1"/>
    </source>
</evidence>
<dbReference type="FunFam" id="1.10.357.70:FF:000001">
    <property type="entry name" value="Exocyst complex component 3"/>
    <property type="match status" value="1"/>
</dbReference>
<dbReference type="Pfam" id="PF06046">
    <property type="entry name" value="Sec6"/>
    <property type="match status" value="1"/>
</dbReference>
<comment type="similarity">
    <text evidence="1">Belongs to the SEC6 family.</text>
</comment>
<dbReference type="InterPro" id="IPR042532">
    <property type="entry name" value="EXOC3/Sec6_C"/>
</dbReference>
<keyword evidence="3" id="KW-0268">Exocytosis</keyword>
<organism evidence="4">
    <name type="scientific">Megafenestra aurita</name>
    <dbReference type="NCBI Taxonomy" id="2291010"/>
    <lineage>
        <taxon>Eukaryota</taxon>
        <taxon>Metazoa</taxon>
        <taxon>Ecdysozoa</taxon>
        <taxon>Arthropoda</taxon>
        <taxon>Crustacea</taxon>
        <taxon>Branchiopoda</taxon>
        <taxon>Diplostraca</taxon>
        <taxon>Cladocera</taxon>
        <taxon>Anomopoda</taxon>
        <taxon>Daphniidae</taxon>
        <taxon>Megafenestra</taxon>
    </lineage>
</organism>
<accession>A0A4Y7NHB1</accession>
<sequence>MNIEDLQKEAILSASMSLSSMLQRPDQLEKVEQYKQRISRKKNSVEAMLKTAVQSQLDGVISGLQQLQSALTDLGEIRGRLSEIKECITVLPTLTESVKQVQEEHVVFSQYAVAMENLKHIFTVPESVDKTRQWIAEGKLLHAHQSLTDLENSRDDLLYELHRLPNHSLHDQQMLKAYFSGVQQLSEQLGKQLWLVVGRSLNTVRKEPQVVVTVLRIIEREERADAFAIQRQKQSGFLPPDRPKRWKSRALEVLSDAVVERIEGNQFEDRADTKMWLVRHLEVTRLLIIEDLRVVKTLCSPCFPPSWDIVNEFVQKYHINLSKHLQEIINAGLFGNEFVTLLSWVLQTYPGPEFLQHSDVNIEPDSLGLLLSGETIEQLYEAYLNNMSCDYNEWMQNTVEAEARDWRQPDALQPDCDGYYHTGSIVMIFQMVEDNLQVSRTISDELMVRAINLGLEQITKYGLLYREAIYLFKSKHFEDRSQVPYFTHCMIAIVNNCLHAIELSQQMKTRYGETCEKNYSLALSDSFEKLHKTFDDLRKEAAGILLDEAFLDLEPHFQDLFTKKWVSSTVTVDTICATLEDYIQDYKHLKPLNFGFVIHQAEVCITRKYITSMFQKKMSLKEERRDVAEKIIQEAGQIEALLAPAFLSNSFPTNSRRAAEDAPPKAISALAEVVKCDSEIITLELINFIKKYPDVTQDQLVGILTLRGDFGRLEARQRVADLLSSSSKNENTKTTIFSLISVPSSIFS</sequence>
<name>A0A4Y7NHB1_9CRUS</name>
<dbReference type="EMBL" id="LR022674">
    <property type="protein sequence ID" value="SVE92293.1"/>
    <property type="molecule type" value="mRNA"/>
</dbReference>
<dbReference type="PANTHER" id="PTHR21292">
    <property type="entry name" value="EXOCYST COMPLEX COMPONENT SEC6-RELATED"/>
    <property type="match status" value="1"/>
</dbReference>
<keyword evidence="2" id="KW-0813">Transport</keyword>